<feature type="compositionally biased region" description="Basic residues" evidence="7">
    <location>
        <begin position="908"/>
        <end position="918"/>
    </location>
</feature>
<keyword evidence="13" id="KW-1185">Reference proteome</keyword>
<evidence type="ECO:0008006" key="14">
    <source>
        <dbReference type="Google" id="ProtNLM"/>
    </source>
</evidence>
<keyword evidence="6" id="KW-0413">Isomerase</keyword>
<comment type="caution">
    <text evidence="12">The sequence shown here is derived from an EMBL/GenBank/DDBJ whole genome shotgun (WGS) entry which is preliminary data.</text>
</comment>
<evidence type="ECO:0000259" key="9">
    <source>
        <dbReference type="Pfam" id="PF19306"/>
    </source>
</evidence>
<feature type="compositionally biased region" description="Low complexity" evidence="7">
    <location>
        <begin position="946"/>
        <end position="964"/>
    </location>
</feature>
<evidence type="ECO:0000256" key="4">
    <source>
        <dbReference type="ARBA" id="ARBA00023125"/>
    </source>
</evidence>
<dbReference type="Pfam" id="PF19306">
    <property type="entry name" value="WHD_Lhr"/>
    <property type="match status" value="1"/>
</dbReference>
<feature type="region of interest" description="Disordered" evidence="7">
    <location>
        <begin position="464"/>
        <end position="486"/>
    </location>
</feature>
<protein>
    <recommendedName>
        <fullName evidence="14">DEAD/H associated domain-containing protein</fullName>
    </recommendedName>
</protein>
<feature type="compositionally biased region" description="Polar residues" evidence="7">
    <location>
        <begin position="933"/>
        <end position="942"/>
    </location>
</feature>
<evidence type="ECO:0000313" key="12">
    <source>
        <dbReference type="EMBL" id="GMA85482.1"/>
    </source>
</evidence>
<dbReference type="InterPro" id="IPR013701">
    <property type="entry name" value="Lhr-like_DEAD/DEAH_assoc"/>
</dbReference>
<feature type="region of interest" description="Disordered" evidence="7">
    <location>
        <begin position="333"/>
        <end position="368"/>
    </location>
</feature>
<evidence type="ECO:0000256" key="7">
    <source>
        <dbReference type="SAM" id="MobiDB-lite"/>
    </source>
</evidence>
<evidence type="ECO:0000259" key="10">
    <source>
        <dbReference type="Pfam" id="PF23235"/>
    </source>
</evidence>
<feature type="region of interest" description="Disordered" evidence="7">
    <location>
        <begin position="31"/>
        <end position="53"/>
    </location>
</feature>
<dbReference type="InterPro" id="IPR055368">
    <property type="entry name" value="WH3_Lhr"/>
</dbReference>
<feature type="compositionally biased region" description="Low complexity" evidence="7">
    <location>
        <begin position="733"/>
        <end position="748"/>
    </location>
</feature>
<feature type="domain" description="Helicase Lhr-like winged helix" evidence="9">
    <location>
        <begin position="1"/>
        <end position="38"/>
    </location>
</feature>
<name>A0ABQ6JBC6_9ACTN</name>
<dbReference type="Pfam" id="PF08494">
    <property type="entry name" value="DEAD_assoc"/>
    <property type="match status" value="1"/>
</dbReference>
<dbReference type="PANTHER" id="PTHR47962">
    <property type="entry name" value="ATP-DEPENDENT HELICASE LHR-RELATED-RELATED"/>
    <property type="match status" value="1"/>
</dbReference>
<dbReference type="Pfam" id="PF23235">
    <property type="entry name" value="WHD_3rd_Lhr"/>
    <property type="match status" value="1"/>
</dbReference>
<feature type="compositionally biased region" description="Basic residues" evidence="7">
    <location>
        <begin position="881"/>
        <end position="890"/>
    </location>
</feature>
<gene>
    <name evidence="12" type="ORF">GCM10025868_07320</name>
</gene>
<feature type="domain" description="Lhr-like DEAD/H associated" evidence="8">
    <location>
        <begin position="104"/>
        <end position="191"/>
    </location>
</feature>
<keyword evidence="5" id="KW-0234">DNA repair</keyword>
<feature type="domain" description="Large helicase-related protein winged-helix" evidence="11">
    <location>
        <begin position="357"/>
        <end position="451"/>
    </location>
</feature>
<accession>A0ABQ6JBC6</accession>
<evidence type="ECO:0000256" key="3">
    <source>
        <dbReference type="ARBA" id="ARBA00022806"/>
    </source>
</evidence>
<feature type="compositionally biased region" description="Basic residues" evidence="7">
    <location>
        <begin position="817"/>
        <end position="828"/>
    </location>
</feature>
<keyword evidence="4" id="KW-0238">DNA-binding</keyword>
<feature type="compositionally biased region" description="Basic residues" evidence="7">
    <location>
        <begin position="839"/>
        <end position="861"/>
    </location>
</feature>
<feature type="domain" description="Large helicase-related protein winged-helix" evidence="10">
    <location>
        <begin position="538"/>
        <end position="632"/>
    </location>
</feature>
<reference evidence="13" key="1">
    <citation type="journal article" date="2019" name="Int. J. Syst. Evol. Microbiol.">
        <title>The Global Catalogue of Microorganisms (GCM) 10K type strain sequencing project: providing services to taxonomists for standard genome sequencing and annotation.</title>
        <authorList>
            <consortium name="The Broad Institute Genomics Platform"/>
            <consortium name="The Broad Institute Genome Sequencing Center for Infectious Disease"/>
            <person name="Wu L."/>
            <person name="Ma J."/>
        </authorList>
    </citation>
    <scope>NUCLEOTIDE SEQUENCE [LARGE SCALE GENOMIC DNA]</scope>
    <source>
        <strain evidence="13">NBRC 108730</strain>
    </source>
</reference>
<dbReference type="InterPro" id="IPR055369">
    <property type="entry name" value="WH2_Lhr"/>
</dbReference>
<evidence type="ECO:0000259" key="11">
    <source>
        <dbReference type="Pfam" id="PF23236"/>
    </source>
</evidence>
<dbReference type="InterPro" id="IPR052511">
    <property type="entry name" value="ATP-dep_Helicase"/>
</dbReference>
<feature type="compositionally biased region" description="Basic residues" evidence="7">
    <location>
        <begin position="337"/>
        <end position="352"/>
    </location>
</feature>
<feature type="compositionally biased region" description="Basic residues" evidence="7">
    <location>
        <begin position="789"/>
        <end position="810"/>
    </location>
</feature>
<proteinExistence type="predicted"/>
<feature type="region of interest" description="Disordered" evidence="7">
    <location>
        <begin position="705"/>
        <end position="1000"/>
    </location>
</feature>
<evidence type="ECO:0000256" key="2">
    <source>
        <dbReference type="ARBA" id="ARBA00022801"/>
    </source>
</evidence>
<keyword evidence="3" id="KW-0067">ATP-binding</keyword>
<sequence length="1000" mass="106440">MVYESRVGDVFTLGSSSWRIEDITHDRVLVTPAPGVPGKRRSGTATPSGARPSLGRAVGAFVREVVGLSESDARARVSEAGLDEWATDNLLSYLGEQREATGHVPDDRTLIVERFRDEPGRLARRAALPFGAQVHAPWSLAIAARMRERFGVDVQAMHGDDGLVIRLPDVEPRGGAAPEVADLVLLEPDDVAEPGHQRDRRLGAVRLPVPRVRRSGAAASPPTSGAALAAVAAASARRTGCSRSPAATRRSRSCSRPCASACRTCSTSRGSSSLMRDLQARRVRLVEVETQRPSPFARSLLFGYVAQFLYEGDSPLAERRAAALALDPTLLSEPAGRRGRGPARACSTRRRSSAPSRSLQHLAETRRTRDAEDVADLLRVLGPLSTAEVAERSQHPESAAEWLTGLEQARRVIAVRIAGEDRWAVVEDAGRLQDALGTPLPVGLPEAFLEPVPDPLGEPGRPLRPHARSVHHRPGWPPASDWARPSRRPPSAAWWAPAGWSRASLRPGGTGLEVCDAEVLRTLRRRSLAALRQQVEPVPAADLARFVPAWQGWAPPPPTAAAGAGRTACCGPSTRLAGALVPASALETLVLPSRVAGWSPGLLDQATATGEVLWSGHGSLPGDDGWVSLHLADTAHLTLPEEGELELGPLHQAVLDALGGGGAYFFRPLADTVGAPDDATLTEVLWDLVWAGRITGDTLAPLRARLAGGRTAHKTTRSGPRSSRYSGRRPGRPRLGSMTGPLATASVGGRAGVRGGPPTTAGRWSALPEREPQVTVRSAAIAEQPARTARGRHPRRRRRRRGAGRVRRRLPGAVGVRGRRPRAARLLRRGPGGSAVLHTRSRRPAAGHRRRRGGGARRGRSRSGQPLRRGAALAGTVATHPRQRSRSRRAGARERRPTGSAQAGPQGRRARRAARRRAWCSTSSGVAARCCRTPTTPSDSAPQPTPSRSPSARGRWGGSPSSGPTGPGCSGPTTRSSRRSARPASTPPPRPAAARLTCRC</sequence>
<keyword evidence="2" id="KW-0378">Hydrolase</keyword>
<organism evidence="12 13">
    <name type="scientific">Angustibacter aerolatus</name>
    <dbReference type="NCBI Taxonomy" id="1162965"/>
    <lineage>
        <taxon>Bacteria</taxon>
        <taxon>Bacillati</taxon>
        <taxon>Actinomycetota</taxon>
        <taxon>Actinomycetes</taxon>
        <taxon>Kineosporiales</taxon>
        <taxon>Kineosporiaceae</taxon>
    </lineage>
</organism>
<evidence type="ECO:0000313" key="13">
    <source>
        <dbReference type="Proteomes" id="UP001157017"/>
    </source>
</evidence>
<dbReference type="PANTHER" id="PTHR47962:SF5">
    <property type="entry name" value="ATP-DEPENDENT HELICASE LHR-RELATED"/>
    <property type="match status" value="1"/>
</dbReference>
<evidence type="ECO:0000256" key="5">
    <source>
        <dbReference type="ARBA" id="ARBA00023204"/>
    </source>
</evidence>
<dbReference type="InterPro" id="IPR045628">
    <property type="entry name" value="Lhr_WH_dom"/>
</dbReference>
<dbReference type="Proteomes" id="UP001157017">
    <property type="component" value="Unassembled WGS sequence"/>
</dbReference>
<feature type="compositionally biased region" description="Basic residues" evidence="7">
    <location>
        <begin position="464"/>
        <end position="474"/>
    </location>
</feature>
<evidence type="ECO:0000256" key="6">
    <source>
        <dbReference type="ARBA" id="ARBA00023235"/>
    </source>
</evidence>
<keyword evidence="3" id="KW-0347">Helicase</keyword>
<keyword evidence="1" id="KW-0227">DNA damage</keyword>
<evidence type="ECO:0000256" key="1">
    <source>
        <dbReference type="ARBA" id="ARBA00022763"/>
    </source>
</evidence>
<evidence type="ECO:0000259" key="8">
    <source>
        <dbReference type="Pfam" id="PF08494"/>
    </source>
</evidence>
<dbReference type="EMBL" id="BSUZ01000001">
    <property type="protein sequence ID" value="GMA85482.1"/>
    <property type="molecule type" value="Genomic_DNA"/>
</dbReference>
<dbReference type="Pfam" id="PF23236">
    <property type="entry name" value="WHD_2nd_Lhr"/>
    <property type="match status" value="1"/>
</dbReference>
<keyword evidence="3" id="KW-0547">Nucleotide-binding</keyword>